<dbReference type="RefSeq" id="WP_238989197.1">
    <property type="nucleotide sequence ID" value="NZ_CBCRYA010000026.1"/>
</dbReference>
<proteinExistence type="predicted"/>
<dbReference type="EMBL" id="UXAU01000042">
    <property type="protein sequence ID" value="VDC33134.1"/>
    <property type="molecule type" value="Genomic_DNA"/>
</dbReference>
<sequence length="690" mass="73556">METTETLRMTLSDVALLAQVQRPVVSMWRKRSSGGPLPFPPAAERVNGIEMFDAGRVTAWLQATGRGNNQEAGNDVAIFARLAVTSSESPRDSRLTFDGLTALLALKVLTGQALAQSTAAELLDAADEADPDDAFLYSELAALGSALAGLASFADRLADSAFSASAAFEKLLAHRFKEGLREQSDTALAEPALALTAAAAMELATTLEGRLLFVDSTPGGSDVMLSIVQQFGESHSLTFLAADHHGSASRLARRRLAVHGTDNGPVKIDANGAFAVNGPAVHVAQFPSPGNLEPGSTGILSGIENIVLQMDDSQRGVVIAPARVLCDALSGEASNLRSDLLRSGRVRAIVQLPAGLLRAKPREQQALWILGPAFANVPIAERWTMVADLATIPLTLDVTQDLISDVAASMGDRATLRAHAFRFARLVQTRVLLAGRGALVDASVKRSTTSVRGAEAALRIEELTRALATESSRPALPRAQLAALEAGKPPATVQEMLTAGHIKYLQGIRLRAEDMNSRGGSRVLGRDELMNPNNAQPRFITLLDFAAKYPAGRLTEPGDVVFCTSPRPAAMLDAEGGAVVVFPARIVRIDQGDPGGLLPAVVVRDINRLNPADKTWRNWRLRRTPEAQRLPLASALQNLHREQSETRERLKRLEELATLMTDGVAGGSLTLTDPLTHAVPEEGIASCPRK</sequence>
<dbReference type="Proteomes" id="UP000280861">
    <property type="component" value="Unassembled WGS sequence"/>
</dbReference>
<evidence type="ECO:0008006" key="3">
    <source>
        <dbReference type="Google" id="ProtNLM"/>
    </source>
</evidence>
<evidence type="ECO:0000313" key="2">
    <source>
        <dbReference type="Proteomes" id="UP000280861"/>
    </source>
</evidence>
<gene>
    <name evidence="1" type="ORF">PSET11_03246</name>
</gene>
<keyword evidence="2" id="KW-1185">Reference proteome</keyword>
<evidence type="ECO:0000313" key="1">
    <source>
        <dbReference type="EMBL" id="VDC33134.1"/>
    </source>
</evidence>
<name>A0A3P5XYB5_9MICC</name>
<reference evidence="1 2" key="1">
    <citation type="submission" date="2018-11" db="EMBL/GenBank/DDBJ databases">
        <authorList>
            <person name="Criscuolo A."/>
        </authorList>
    </citation>
    <scope>NUCLEOTIDE SEQUENCE [LARGE SCALE GENOMIC DNA]</scope>
    <source>
        <strain evidence="1">AT11b</strain>
    </source>
</reference>
<dbReference type="AlphaFoldDB" id="A0A3P5XYB5"/>
<organism evidence="1 2">
    <name type="scientific">Arthrobacter ulcerisalmonis</name>
    <dbReference type="NCBI Taxonomy" id="2483813"/>
    <lineage>
        <taxon>Bacteria</taxon>
        <taxon>Bacillati</taxon>
        <taxon>Actinomycetota</taxon>
        <taxon>Actinomycetes</taxon>
        <taxon>Micrococcales</taxon>
        <taxon>Micrococcaceae</taxon>
        <taxon>Arthrobacter</taxon>
    </lineage>
</organism>
<protein>
    <recommendedName>
        <fullName evidence="3">DNA methylase adenine-specific domain-containing protein</fullName>
    </recommendedName>
</protein>
<accession>A0A3P5XYB5</accession>